<name>A0ABS6V5T6_9SPHN</name>
<dbReference type="InterPro" id="IPR008241">
    <property type="entry name" value="Isochorismate_pyruvate-lyase"/>
</dbReference>
<protein>
    <submittedName>
        <fullName evidence="2">Chorismate mutase</fullName>
        <ecNumber evidence="2">5.4.99.5</ecNumber>
    </submittedName>
</protein>
<accession>A0ABS6V5T6</accession>
<gene>
    <name evidence="2" type="ORF">KTQ36_06020</name>
</gene>
<evidence type="ECO:0000259" key="1">
    <source>
        <dbReference type="PROSITE" id="PS51168"/>
    </source>
</evidence>
<evidence type="ECO:0000313" key="2">
    <source>
        <dbReference type="EMBL" id="MBW0144851.1"/>
    </source>
</evidence>
<evidence type="ECO:0000313" key="3">
    <source>
        <dbReference type="Proteomes" id="UP000698028"/>
    </source>
</evidence>
<dbReference type="GO" id="GO:0004106">
    <property type="term" value="F:chorismate mutase activity"/>
    <property type="evidence" value="ECO:0007669"/>
    <property type="project" value="UniProtKB-EC"/>
</dbReference>
<keyword evidence="3" id="KW-1185">Reference proteome</keyword>
<organism evidence="2 3">
    <name type="scientific">Sphingomicrobium clamense</name>
    <dbReference type="NCBI Taxonomy" id="2851013"/>
    <lineage>
        <taxon>Bacteria</taxon>
        <taxon>Pseudomonadati</taxon>
        <taxon>Pseudomonadota</taxon>
        <taxon>Alphaproteobacteria</taxon>
        <taxon>Sphingomonadales</taxon>
        <taxon>Sphingomonadaceae</taxon>
        <taxon>Sphingomicrobium</taxon>
    </lineage>
</organism>
<dbReference type="PANTHER" id="PTHR38041:SF1">
    <property type="entry name" value="CHORISMATE MUTASE"/>
    <property type="match status" value="1"/>
</dbReference>
<dbReference type="InterPro" id="IPR051331">
    <property type="entry name" value="Chorismate_mutase-related"/>
</dbReference>
<comment type="caution">
    <text evidence="2">The sequence shown here is derived from an EMBL/GenBank/DDBJ whole genome shotgun (WGS) entry which is preliminary data.</text>
</comment>
<sequence length="102" mass="11512">MTDTIDPEACQSMTDVREGVDAVDRELVALLKRRFGYMEAAARIKPDRAAIRDQGRKDDVHAKVAAAATAAGLPAERLWPVWEELMEQSIAYEFERYDQTRG</sequence>
<feature type="domain" description="Chorismate mutase" evidence="1">
    <location>
        <begin position="7"/>
        <end position="97"/>
    </location>
</feature>
<dbReference type="RefSeq" id="WP_218632809.1">
    <property type="nucleotide sequence ID" value="NZ_JAHVAH010000001.1"/>
</dbReference>
<dbReference type="PIRSF" id="PIRSF029775">
    <property type="entry name" value="Isochor_pyr_lyas"/>
    <property type="match status" value="1"/>
</dbReference>
<dbReference type="EC" id="5.4.99.5" evidence="2"/>
<dbReference type="PANTHER" id="PTHR38041">
    <property type="entry name" value="CHORISMATE MUTASE"/>
    <property type="match status" value="1"/>
</dbReference>
<dbReference type="InterPro" id="IPR002701">
    <property type="entry name" value="CM_II_prokaryot"/>
</dbReference>
<dbReference type="Pfam" id="PF01817">
    <property type="entry name" value="CM_2"/>
    <property type="match status" value="1"/>
</dbReference>
<dbReference type="Proteomes" id="UP000698028">
    <property type="component" value="Unassembled WGS sequence"/>
</dbReference>
<proteinExistence type="predicted"/>
<dbReference type="PROSITE" id="PS51168">
    <property type="entry name" value="CHORISMATE_MUT_2"/>
    <property type="match status" value="1"/>
</dbReference>
<reference evidence="2 3" key="1">
    <citation type="submission" date="2021-07" db="EMBL/GenBank/DDBJ databases">
        <title>The draft genome sequence of Sphingomicrobium sp. B8.</title>
        <authorList>
            <person name="Mu L."/>
        </authorList>
    </citation>
    <scope>NUCLEOTIDE SEQUENCE [LARGE SCALE GENOMIC DNA]</scope>
    <source>
        <strain evidence="2 3">B8</strain>
    </source>
</reference>
<dbReference type="SMART" id="SM00830">
    <property type="entry name" value="CM_2"/>
    <property type="match status" value="1"/>
</dbReference>
<keyword evidence="2" id="KW-0413">Isomerase</keyword>
<dbReference type="EMBL" id="JAHVAH010000001">
    <property type="protein sequence ID" value="MBW0144851.1"/>
    <property type="molecule type" value="Genomic_DNA"/>
</dbReference>